<dbReference type="Proteomes" id="UP000478148">
    <property type="component" value="Unassembled WGS sequence"/>
</dbReference>
<dbReference type="CDD" id="cd02440">
    <property type="entry name" value="AdoMet_MTases"/>
    <property type="match status" value="1"/>
</dbReference>
<evidence type="ECO:0000256" key="1">
    <source>
        <dbReference type="ARBA" id="ARBA00022603"/>
    </source>
</evidence>
<dbReference type="SUPFAM" id="SSF53335">
    <property type="entry name" value="S-adenosyl-L-methionine-dependent methyltransferases"/>
    <property type="match status" value="1"/>
</dbReference>
<feature type="compositionally biased region" description="Basic residues" evidence="4">
    <location>
        <begin position="238"/>
        <end position="248"/>
    </location>
</feature>
<dbReference type="AlphaFoldDB" id="A0A6M1L3V1"/>
<dbReference type="EMBL" id="SAIY01000004">
    <property type="protein sequence ID" value="NGM13597.1"/>
    <property type="molecule type" value="Genomic_DNA"/>
</dbReference>
<keyword evidence="2 6" id="KW-0808">Transferase</keyword>
<evidence type="ECO:0000256" key="3">
    <source>
        <dbReference type="ARBA" id="ARBA00022691"/>
    </source>
</evidence>
<proteinExistence type="predicted"/>
<dbReference type="Gene3D" id="3.40.50.150">
    <property type="entry name" value="Vaccinia Virus protein VP39"/>
    <property type="match status" value="1"/>
</dbReference>
<keyword evidence="1 6" id="KW-0489">Methyltransferase</keyword>
<dbReference type="PANTHER" id="PTHR43464">
    <property type="entry name" value="METHYLTRANSFERASE"/>
    <property type="match status" value="1"/>
</dbReference>
<evidence type="ECO:0000256" key="2">
    <source>
        <dbReference type="ARBA" id="ARBA00022679"/>
    </source>
</evidence>
<evidence type="ECO:0000259" key="5">
    <source>
        <dbReference type="Pfam" id="PF13649"/>
    </source>
</evidence>
<dbReference type="GO" id="GO:0008168">
    <property type="term" value="F:methyltransferase activity"/>
    <property type="evidence" value="ECO:0007669"/>
    <property type="project" value="UniProtKB-KW"/>
</dbReference>
<evidence type="ECO:0000256" key="4">
    <source>
        <dbReference type="SAM" id="MobiDB-lite"/>
    </source>
</evidence>
<dbReference type="InterPro" id="IPR029063">
    <property type="entry name" value="SAM-dependent_MTases_sf"/>
</dbReference>
<sequence>MARWRRDWESVMRHYQPGRDELLAAGLAAAEKAHGRRPERVLDVGGGPGTTAEAVLRRWPDAHITVLDVDPVLLALTATVLPHVRTVRADLGTAQWLAPAGGPYDVVLALMTVHYLPEDRVRDWYAEARQLLRPGGLLLVGDVMRDAPSTAPPLADTGVDPWTAWWTMLAGEPAMAPLLRERATALAGLVCAEFAAPVDWHRETAWRAGFSDVTVLHRRADHALMAFRRRWTADERQRARRGHRHLLRRPSLPRTTPSGRVGGSGGLRRCRP</sequence>
<dbReference type="Pfam" id="PF13649">
    <property type="entry name" value="Methyltransf_25"/>
    <property type="match status" value="1"/>
</dbReference>
<comment type="caution">
    <text evidence="6">The sequence shown here is derived from an EMBL/GenBank/DDBJ whole genome shotgun (WGS) entry which is preliminary data.</text>
</comment>
<name>A0A6M1L3V1_9ACTN</name>
<dbReference type="GO" id="GO:0032259">
    <property type="term" value="P:methylation"/>
    <property type="evidence" value="ECO:0007669"/>
    <property type="project" value="UniProtKB-KW"/>
</dbReference>
<keyword evidence="3" id="KW-0949">S-adenosyl-L-methionine</keyword>
<evidence type="ECO:0000313" key="6">
    <source>
        <dbReference type="EMBL" id="NGM13597.1"/>
    </source>
</evidence>
<feature type="domain" description="Methyltransferase" evidence="5">
    <location>
        <begin position="41"/>
        <end position="136"/>
    </location>
</feature>
<feature type="compositionally biased region" description="Low complexity" evidence="4">
    <location>
        <begin position="249"/>
        <end position="259"/>
    </location>
</feature>
<reference evidence="6 7" key="1">
    <citation type="submission" date="2020-02" db="EMBL/GenBank/DDBJ databases">
        <title>Draft Genome Sequence of Verrucosispora sp. Strain CWR15, Isolated from Gulf of Mexico Sponge.</title>
        <authorList>
            <person name="Kennedy S.J."/>
            <person name="Cella E."/>
            <person name="Azarian T."/>
            <person name="Baker B.J."/>
            <person name="Shaw L.N."/>
        </authorList>
    </citation>
    <scope>NUCLEOTIDE SEQUENCE [LARGE SCALE GENOMIC DNA]</scope>
    <source>
        <strain evidence="6 7">CWR15</strain>
    </source>
</reference>
<keyword evidence="7" id="KW-1185">Reference proteome</keyword>
<feature type="region of interest" description="Disordered" evidence="4">
    <location>
        <begin position="238"/>
        <end position="272"/>
    </location>
</feature>
<evidence type="ECO:0000313" key="7">
    <source>
        <dbReference type="Proteomes" id="UP000478148"/>
    </source>
</evidence>
<accession>A0A6M1L3V1</accession>
<organism evidence="6 7">
    <name type="scientific">Verrucosispora sioxanthis</name>
    <dbReference type="NCBI Taxonomy" id="2499994"/>
    <lineage>
        <taxon>Bacteria</taxon>
        <taxon>Bacillati</taxon>
        <taxon>Actinomycetota</taxon>
        <taxon>Actinomycetes</taxon>
        <taxon>Micromonosporales</taxon>
        <taxon>Micromonosporaceae</taxon>
        <taxon>Micromonospora</taxon>
    </lineage>
</organism>
<gene>
    <name evidence="6" type="ORF">ENC19_13470</name>
</gene>
<dbReference type="InterPro" id="IPR041698">
    <property type="entry name" value="Methyltransf_25"/>
</dbReference>
<dbReference type="PANTHER" id="PTHR43464:SF19">
    <property type="entry name" value="UBIQUINONE BIOSYNTHESIS O-METHYLTRANSFERASE, MITOCHONDRIAL"/>
    <property type="match status" value="1"/>
</dbReference>
<protein>
    <submittedName>
        <fullName evidence="6">Class I SAM-dependent methyltransferase</fullName>
    </submittedName>
</protein>